<comment type="caution">
    <text evidence="3">The sequence shown here is derived from an EMBL/GenBank/DDBJ whole genome shotgun (WGS) entry which is preliminary data.</text>
</comment>
<feature type="non-terminal residue" evidence="3">
    <location>
        <position position="1"/>
    </location>
</feature>
<sequence length="165" mass="18544">STVSEADSSIQQRIILARPDSPSLLSLNKDDVESLSKQSRNLKLVKEAESVISGWCQQIRVFLAEAAQLRREGDDVGPDAELEYWRGRMTKFTNLTEQFKDIPYVKGVVAFLQLAGSSIIEDWKVVTGEVFAGATEAYDNIKYLKTLERALEPLYRSDPVQMVES</sequence>
<keyword evidence="4" id="KW-1185">Reference proteome</keyword>
<evidence type="ECO:0000259" key="2">
    <source>
        <dbReference type="Pfam" id="PF08385"/>
    </source>
</evidence>
<dbReference type="PANTHER" id="PTHR46532">
    <property type="entry name" value="MALE FERTILITY FACTOR KL5"/>
    <property type="match status" value="1"/>
</dbReference>
<comment type="similarity">
    <text evidence="1">Belongs to the dynein heavy chain family.</text>
</comment>
<gene>
    <name evidence="3" type="ORF">ADUPG1_005760</name>
</gene>
<organism evidence="3 4">
    <name type="scientific">Aduncisulcus paluster</name>
    <dbReference type="NCBI Taxonomy" id="2918883"/>
    <lineage>
        <taxon>Eukaryota</taxon>
        <taxon>Metamonada</taxon>
        <taxon>Carpediemonas-like organisms</taxon>
        <taxon>Aduncisulcus</taxon>
    </lineage>
</organism>
<evidence type="ECO:0000256" key="1">
    <source>
        <dbReference type="ARBA" id="ARBA00008887"/>
    </source>
</evidence>
<accession>A0ABQ5KI04</accession>
<dbReference type="Pfam" id="PF08385">
    <property type="entry name" value="DHC_N1"/>
    <property type="match status" value="1"/>
</dbReference>
<evidence type="ECO:0000313" key="3">
    <source>
        <dbReference type="EMBL" id="GKT31123.1"/>
    </source>
</evidence>
<protein>
    <submittedName>
        <fullName evidence="3">Dynein heavy chain like protein</fullName>
    </submittedName>
</protein>
<dbReference type="InterPro" id="IPR013594">
    <property type="entry name" value="Dynein_heavy_tail"/>
</dbReference>
<dbReference type="InterPro" id="IPR026983">
    <property type="entry name" value="DHC"/>
</dbReference>
<dbReference type="PANTHER" id="PTHR46532:SF4">
    <property type="entry name" value="AAA+ ATPASE DOMAIN-CONTAINING PROTEIN"/>
    <property type="match status" value="1"/>
</dbReference>
<name>A0ABQ5KI04_9EUKA</name>
<proteinExistence type="inferred from homology"/>
<evidence type="ECO:0000313" key="4">
    <source>
        <dbReference type="Proteomes" id="UP001057375"/>
    </source>
</evidence>
<dbReference type="Proteomes" id="UP001057375">
    <property type="component" value="Unassembled WGS sequence"/>
</dbReference>
<feature type="non-terminal residue" evidence="3">
    <location>
        <position position="165"/>
    </location>
</feature>
<dbReference type="EMBL" id="BQXS01009358">
    <property type="protein sequence ID" value="GKT31123.1"/>
    <property type="molecule type" value="Genomic_DNA"/>
</dbReference>
<reference evidence="3" key="1">
    <citation type="submission" date="2022-03" db="EMBL/GenBank/DDBJ databases">
        <title>Draft genome sequence of Aduncisulcus paluster, a free-living microaerophilic Fornicata.</title>
        <authorList>
            <person name="Yuyama I."/>
            <person name="Kume K."/>
            <person name="Tamura T."/>
            <person name="Inagaki Y."/>
            <person name="Hashimoto T."/>
        </authorList>
    </citation>
    <scope>NUCLEOTIDE SEQUENCE</scope>
    <source>
        <strain evidence="3">NY0171</strain>
    </source>
</reference>
<feature type="domain" description="Dynein heavy chain tail" evidence="2">
    <location>
        <begin position="46"/>
        <end position="164"/>
    </location>
</feature>